<dbReference type="AlphaFoldDB" id="A0A8X7VH44"/>
<keyword evidence="6 19" id="KW-0732">Signal</keyword>
<dbReference type="PROSITE" id="PS50011">
    <property type="entry name" value="PROTEIN_KINASE_DOM"/>
    <property type="match status" value="1"/>
</dbReference>
<gene>
    <name evidence="22" type="ORF">Bca52824_022447</name>
</gene>
<feature type="binding site" evidence="17">
    <location>
        <position position="358"/>
    </location>
    <ligand>
        <name>ATP</name>
        <dbReference type="ChEBI" id="CHEBI:30616"/>
    </ligand>
</feature>
<dbReference type="GO" id="GO:0004674">
    <property type="term" value="F:protein serine/threonine kinase activity"/>
    <property type="evidence" value="ECO:0007669"/>
    <property type="project" value="UniProtKB-KW"/>
</dbReference>
<keyword evidence="12 18" id="KW-0472">Membrane</keyword>
<evidence type="ECO:0000256" key="5">
    <source>
        <dbReference type="ARBA" id="ARBA00022692"/>
    </source>
</evidence>
<feature type="transmembrane region" description="Helical" evidence="18">
    <location>
        <begin position="245"/>
        <end position="263"/>
    </location>
</feature>
<evidence type="ECO:0000256" key="2">
    <source>
        <dbReference type="ARBA" id="ARBA00022527"/>
    </source>
</evidence>
<sequence length="657" mass="73267">MVNLLVAFLFVIRSSVYANTCLNRSGFFSPNGAYDINRRLMLSSLPTNVTANDGFYNTSRGQDTNRVYGLGLCVPGTEAQSCSDCIKAASNGLVQNCTTQIEGIDWRMDRTLCLVRYSNRSFYGSLGIEILRSENYTRDVQANMTDLETTWEALMTGLIDQASSLYYAAGTRKLESSISNVYGVVQCSKDVSLENCTHCLQENVIEYRSCCRGRQGGIISRPSCFTRWEVYPFLDLFDNIAPEKGILLSCFGAKIVPSLVVLADADGKKISTGTIVAIVVVPVVLLALGFALWERREVFKAFTTDTGDVFTASGSLQFEFKAIEAATSNFHNTNKLGHGGFGEVYKGTFPNGTEIAVKRLSKTSGQGEREFKNEVLLVAKLQHRNLVRLLGFCIQGEEKILVYEFLPNKSLNYFLFDSTKRSQLDWTRRYKIIGGITRGILYLHQDSRLTIIHRDLKASNILLDADMNPKIADFGMARNFKMDQTEDNTRRVVGTFGYMPPEYVANGRFSTKSDVYSFGVLILEIIGGKKNSSFHEIDGTTGNLVTYVWRLWNNDSLLELIDPVIGDNYDKYEVIRCVHVGLLCVQENSTDRPSMFTIVQMLNNISITLPVPQPPGFFFRVRSENIPLAESFQPGPSTSMSIACSVNDVSITCVSPR</sequence>
<dbReference type="InterPro" id="IPR017441">
    <property type="entry name" value="Protein_kinase_ATP_BS"/>
</dbReference>
<protein>
    <recommendedName>
        <fullName evidence="24">Cysteine-rich</fullName>
    </recommendedName>
</protein>
<evidence type="ECO:0000313" key="23">
    <source>
        <dbReference type="Proteomes" id="UP000886595"/>
    </source>
</evidence>
<comment type="catalytic activity">
    <reaction evidence="16">
        <text>L-threonyl-[protein] + ATP = O-phospho-L-threonyl-[protein] + ADP + H(+)</text>
        <dbReference type="Rhea" id="RHEA:46608"/>
        <dbReference type="Rhea" id="RHEA-COMP:11060"/>
        <dbReference type="Rhea" id="RHEA-COMP:11605"/>
        <dbReference type="ChEBI" id="CHEBI:15378"/>
        <dbReference type="ChEBI" id="CHEBI:30013"/>
        <dbReference type="ChEBI" id="CHEBI:30616"/>
        <dbReference type="ChEBI" id="CHEBI:61977"/>
        <dbReference type="ChEBI" id="CHEBI:456216"/>
    </reaction>
</comment>
<dbReference type="PANTHER" id="PTHR27002:SF1025">
    <property type="entry name" value="CYSTEINE-RICH RECEPTOR-LIKE PROTEIN KINASE 30-RELATED"/>
    <property type="match status" value="1"/>
</dbReference>
<dbReference type="PROSITE" id="PS51473">
    <property type="entry name" value="GNK2"/>
    <property type="match status" value="2"/>
</dbReference>
<comment type="subcellular location">
    <subcellularLocation>
        <location evidence="1">Membrane</location>
        <topology evidence="1">Single-pass membrane protein</topology>
    </subcellularLocation>
</comment>
<evidence type="ECO:0000256" key="6">
    <source>
        <dbReference type="ARBA" id="ARBA00022729"/>
    </source>
</evidence>
<dbReference type="FunFam" id="1.10.510.10:FF:000129">
    <property type="entry name" value="cysteine-rich receptor-like protein kinase 10"/>
    <property type="match status" value="1"/>
</dbReference>
<feature type="chain" id="PRO_5036501294" description="Cysteine-rich" evidence="19">
    <location>
        <begin position="19"/>
        <end position="657"/>
    </location>
</feature>
<evidence type="ECO:0000256" key="12">
    <source>
        <dbReference type="ARBA" id="ARBA00023136"/>
    </source>
</evidence>
<feature type="domain" description="Gnk2-homologous" evidence="21">
    <location>
        <begin position="16"/>
        <end position="122"/>
    </location>
</feature>
<dbReference type="PROSITE" id="PS00107">
    <property type="entry name" value="PROTEIN_KINASE_ATP"/>
    <property type="match status" value="1"/>
</dbReference>
<feature type="domain" description="Gnk2-homologous" evidence="21">
    <location>
        <begin position="129"/>
        <end position="233"/>
    </location>
</feature>
<feature type="domain" description="Protein kinase" evidence="20">
    <location>
        <begin position="330"/>
        <end position="607"/>
    </location>
</feature>
<dbReference type="Pfam" id="PF07714">
    <property type="entry name" value="PK_Tyr_Ser-Thr"/>
    <property type="match status" value="1"/>
</dbReference>
<dbReference type="InterPro" id="IPR000719">
    <property type="entry name" value="Prot_kinase_dom"/>
</dbReference>
<dbReference type="CDD" id="cd14066">
    <property type="entry name" value="STKc_IRAK"/>
    <property type="match status" value="1"/>
</dbReference>
<dbReference type="InterPro" id="IPR038408">
    <property type="entry name" value="GNK2_sf"/>
</dbReference>
<dbReference type="OrthoDB" id="688481at2759"/>
<dbReference type="GO" id="GO:0005524">
    <property type="term" value="F:ATP binding"/>
    <property type="evidence" value="ECO:0007669"/>
    <property type="project" value="UniProtKB-UniRule"/>
</dbReference>
<keyword evidence="8 17" id="KW-0547">Nucleotide-binding</keyword>
<dbReference type="PROSITE" id="PS00108">
    <property type="entry name" value="PROTEIN_KINASE_ST"/>
    <property type="match status" value="1"/>
</dbReference>
<keyword evidence="2" id="KW-0723">Serine/threonine-protein kinase</keyword>
<dbReference type="CDD" id="cd23509">
    <property type="entry name" value="Gnk2-like"/>
    <property type="match status" value="2"/>
</dbReference>
<evidence type="ECO:0000256" key="18">
    <source>
        <dbReference type="SAM" id="Phobius"/>
    </source>
</evidence>
<dbReference type="Gene3D" id="1.10.510.10">
    <property type="entry name" value="Transferase(Phosphotransferase) domain 1"/>
    <property type="match status" value="1"/>
</dbReference>
<evidence type="ECO:0000256" key="13">
    <source>
        <dbReference type="ARBA" id="ARBA00023170"/>
    </source>
</evidence>
<evidence type="ECO:0000256" key="19">
    <source>
        <dbReference type="SAM" id="SignalP"/>
    </source>
</evidence>
<dbReference type="InterPro" id="IPR002902">
    <property type="entry name" value="GNK2"/>
</dbReference>
<keyword evidence="4" id="KW-0808">Transferase</keyword>
<organism evidence="22 23">
    <name type="scientific">Brassica carinata</name>
    <name type="common">Ethiopian mustard</name>
    <name type="synonym">Abyssinian cabbage</name>
    <dbReference type="NCBI Taxonomy" id="52824"/>
    <lineage>
        <taxon>Eukaryota</taxon>
        <taxon>Viridiplantae</taxon>
        <taxon>Streptophyta</taxon>
        <taxon>Embryophyta</taxon>
        <taxon>Tracheophyta</taxon>
        <taxon>Spermatophyta</taxon>
        <taxon>Magnoliopsida</taxon>
        <taxon>eudicotyledons</taxon>
        <taxon>Gunneridae</taxon>
        <taxon>Pentapetalae</taxon>
        <taxon>rosids</taxon>
        <taxon>malvids</taxon>
        <taxon>Brassicales</taxon>
        <taxon>Brassicaceae</taxon>
        <taxon>Brassiceae</taxon>
        <taxon>Brassica</taxon>
    </lineage>
</organism>
<dbReference type="Proteomes" id="UP000886595">
    <property type="component" value="Unassembled WGS sequence"/>
</dbReference>
<dbReference type="EMBL" id="JAAMPC010000005">
    <property type="protein sequence ID" value="KAG2310890.1"/>
    <property type="molecule type" value="Genomic_DNA"/>
</dbReference>
<dbReference type="InterPro" id="IPR011009">
    <property type="entry name" value="Kinase-like_dom_sf"/>
</dbReference>
<comment type="catalytic activity">
    <reaction evidence="15">
        <text>L-seryl-[protein] + ATP = O-phospho-L-seryl-[protein] + ADP + H(+)</text>
        <dbReference type="Rhea" id="RHEA:17989"/>
        <dbReference type="Rhea" id="RHEA-COMP:9863"/>
        <dbReference type="Rhea" id="RHEA-COMP:11604"/>
        <dbReference type="ChEBI" id="CHEBI:15378"/>
        <dbReference type="ChEBI" id="CHEBI:29999"/>
        <dbReference type="ChEBI" id="CHEBI:30616"/>
        <dbReference type="ChEBI" id="CHEBI:83421"/>
        <dbReference type="ChEBI" id="CHEBI:456216"/>
    </reaction>
</comment>
<dbReference type="InterPro" id="IPR008271">
    <property type="entry name" value="Ser/Thr_kinase_AS"/>
</dbReference>
<dbReference type="GO" id="GO:0042742">
    <property type="term" value="P:defense response to bacterium"/>
    <property type="evidence" value="ECO:0007669"/>
    <property type="project" value="TreeGrafter"/>
</dbReference>
<name>A0A8X7VH44_BRACI</name>
<evidence type="ECO:0000256" key="8">
    <source>
        <dbReference type="ARBA" id="ARBA00022741"/>
    </source>
</evidence>
<reference evidence="22 23" key="1">
    <citation type="submission" date="2020-02" db="EMBL/GenBank/DDBJ databases">
        <authorList>
            <person name="Ma Q."/>
            <person name="Huang Y."/>
            <person name="Song X."/>
            <person name="Pei D."/>
        </authorList>
    </citation>
    <scope>NUCLEOTIDE SEQUENCE [LARGE SCALE GENOMIC DNA]</scope>
    <source>
        <strain evidence="22">Sxm20200214</strain>
        <tissue evidence="22">Leaf</tissue>
    </source>
</reference>
<dbReference type="Pfam" id="PF01657">
    <property type="entry name" value="Stress-antifung"/>
    <property type="match status" value="2"/>
</dbReference>
<evidence type="ECO:0000259" key="20">
    <source>
        <dbReference type="PROSITE" id="PS50011"/>
    </source>
</evidence>
<keyword evidence="3" id="KW-0597">Phosphoprotein</keyword>
<evidence type="ECO:0000256" key="14">
    <source>
        <dbReference type="ARBA" id="ARBA00023180"/>
    </source>
</evidence>
<dbReference type="SMART" id="SM00220">
    <property type="entry name" value="S_TKc"/>
    <property type="match status" value="1"/>
</dbReference>
<dbReference type="FunFam" id="3.30.430.20:FF:000007">
    <property type="entry name" value="Cysteine-rich receptor-like protein kinase 11"/>
    <property type="match status" value="1"/>
</dbReference>
<keyword evidence="7" id="KW-0677">Repeat</keyword>
<comment type="caution">
    <text evidence="22">The sequence shown here is derived from an EMBL/GenBank/DDBJ whole genome shotgun (WGS) entry which is preliminary data.</text>
</comment>
<keyword evidence="11 18" id="KW-1133">Transmembrane helix</keyword>
<keyword evidence="9" id="KW-0418">Kinase</keyword>
<feature type="signal peptide" evidence="19">
    <location>
        <begin position="1"/>
        <end position="18"/>
    </location>
</feature>
<evidence type="ECO:0000256" key="17">
    <source>
        <dbReference type="PROSITE-ProRule" id="PRU10141"/>
    </source>
</evidence>
<evidence type="ECO:0000256" key="7">
    <source>
        <dbReference type="ARBA" id="ARBA00022737"/>
    </source>
</evidence>
<evidence type="ECO:0000313" key="22">
    <source>
        <dbReference type="EMBL" id="KAG2310890.1"/>
    </source>
</evidence>
<keyword evidence="23" id="KW-1185">Reference proteome</keyword>
<evidence type="ECO:0000256" key="15">
    <source>
        <dbReference type="ARBA" id="ARBA00047558"/>
    </source>
</evidence>
<dbReference type="Gene3D" id="3.30.430.20">
    <property type="entry name" value="Gnk2 domain, C-X8-C-X2-C motif"/>
    <property type="match status" value="2"/>
</dbReference>
<dbReference type="SUPFAM" id="SSF56112">
    <property type="entry name" value="Protein kinase-like (PK-like)"/>
    <property type="match status" value="1"/>
</dbReference>
<evidence type="ECO:0000256" key="16">
    <source>
        <dbReference type="ARBA" id="ARBA00047951"/>
    </source>
</evidence>
<accession>A0A8X7VH44</accession>
<dbReference type="FunFam" id="3.30.430.20:FF:000003">
    <property type="entry name" value="Cysteine-rich RLK (RECEPTOR-like protein kinase) 10"/>
    <property type="match status" value="1"/>
</dbReference>
<evidence type="ECO:0000256" key="10">
    <source>
        <dbReference type="ARBA" id="ARBA00022840"/>
    </source>
</evidence>
<proteinExistence type="predicted"/>
<keyword evidence="13" id="KW-0675">Receptor</keyword>
<dbReference type="Gene3D" id="3.30.200.20">
    <property type="entry name" value="Phosphorylase Kinase, domain 1"/>
    <property type="match status" value="1"/>
</dbReference>
<evidence type="ECO:0000259" key="21">
    <source>
        <dbReference type="PROSITE" id="PS51473"/>
    </source>
</evidence>
<evidence type="ECO:0000256" key="1">
    <source>
        <dbReference type="ARBA" id="ARBA00004167"/>
    </source>
</evidence>
<keyword evidence="10 17" id="KW-0067">ATP-binding</keyword>
<dbReference type="InterPro" id="IPR001245">
    <property type="entry name" value="Ser-Thr/Tyr_kinase_cat_dom"/>
</dbReference>
<evidence type="ECO:0008006" key="24">
    <source>
        <dbReference type="Google" id="ProtNLM"/>
    </source>
</evidence>
<dbReference type="GO" id="GO:0005886">
    <property type="term" value="C:plasma membrane"/>
    <property type="evidence" value="ECO:0007669"/>
    <property type="project" value="TreeGrafter"/>
</dbReference>
<dbReference type="FunFam" id="3.30.200.20:FF:000959">
    <property type="entry name" value="Cysteine-rich receptor-like protein kinase 17"/>
    <property type="match status" value="1"/>
</dbReference>
<keyword evidence="5 18" id="KW-0812">Transmembrane</keyword>
<evidence type="ECO:0000256" key="9">
    <source>
        <dbReference type="ARBA" id="ARBA00022777"/>
    </source>
</evidence>
<feature type="transmembrane region" description="Helical" evidence="18">
    <location>
        <begin position="275"/>
        <end position="293"/>
    </location>
</feature>
<keyword evidence="14" id="KW-0325">Glycoprotein</keyword>
<dbReference type="PANTHER" id="PTHR27002">
    <property type="entry name" value="RECEPTOR-LIKE SERINE/THREONINE-PROTEIN KINASE SD1-8"/>
    <property type="match status" value="1"/>
</dbReference>
<evidence type="ECO:0000256" key="3">
    <source>
        <dbReference type="ARBA" id="ARBA00022553"/>
    </source>
</evidence>
<evidence type="ECO:0000256" key="4">
    <source>
        <dbReference type="ARBA" id="ARBA00022679"/>
    </source>
</evidence>
<evidence type="ECO:0000256" key="11">
    <source>
        <dbReference type="ARBA" id="ARBA00022989"/>
    </source>
</evidence>